<dbReference type="GO" id="GO:0016787">
    <property type="term" value="F:hydrolase activity"/>
    <property type="evidence" value="ECO:0007669"/>
    <property type="project" value="UniProtKB-KW"/>
</dbReference>
<proteinExistence type="predicted"/>
<comment type="caution">
    <text evidence="2">The sequence shown here is derived from an EMBL/GenBank/DDBJ whole genome shotgun (WGS) entry which is preliminary data.</text>
</comment>
<dbReference type="Proteomes" id="UP000746690">
    <property type="component" value="Unassembled WGS sequence"/>
</dbReference>
<evidence type="ECO:0000313" key="2">
    <source>
        <dbReference type="EMBL" id="NMH87052.1"/>
    </source>
</evidence>
<reference evidence="2 3" key="1">
    <citation type="submission" date="2020-04" db="EMBL/GenBank/DDBJ databases">
        <title>A Flavivirga sp. nov.</title>
        <authorList>
            <person name="Sun X."/>
        </authorList>
    </citation>
    <scope>NUCLEOTIDE SEQUENCE [LARGE SCALE GENOMIC DNA]</scope>
    <source>
        <strain evidence="2 3">Y03</strain>
    </source>
</reference>
<gene>
    <name evidence="2" type="ORF">HHX25_06010</name>
</gene>
<keyword evidence="3" id="KW-1185">Reference proteome</keyword>
<sequence length="248" mass="28145">MTLKTSLLCLGIFTIVWFSCSSSDVDKLSDEEIDSEIPKDDSHEDTIIKIISLGDSYTIGESVCDTCKFPEQLKDSIIKKIGKNNVTLKVIAQTGWTTTFLKDAIEKENLIEDYDLVTLLIGVNNQFQRKPFSLFEEEFPQLVNTAIKLTKLNKEKLIVVSIPDYAFTPFGNGNTNISEDLDKYNTYIENYCKQYSITYVYITDITREGFQKPELVANDGLHPSTIAYSHFVSRMLPKALEKIGYNTN</sequence>
<organism evidence="2 3">
    <name type="scientific">Flavivirga algicola</name>
    <dbReference type="NCBI Taxonomy" id="2729136"/>
    <lineage>
        <taxon>Bacteria</taxon>
        <taxon>Pseudomonadati</taxon>
        <taxon>Bacteroidota</taxon>
        <taxon>Flavobacteriia</taxon>
        <taxon>Flavobacteriales</taxon>
        <taxon>Flavobacteriaceae</taxon>
        <taxon>Flavivirga</taxon>
    </lineage>
</organism>
<accession>A0ABX1RXC2</accession>
<dbReference type="RefSeq" id="WP_169671226.1">
    <property type="nucleotide sequence ID" value="NZ_JABBHF010000003.1"/>
</dbReference>
<protein>
    <submittedName>
        <fullName evidence="2">SGNH/GDSL hydrolase family protein</fullName>
    </submittedName>
</protein>
<dbReference type="InterPro" id="IPR036514">
    <property type="entry name" value="SGNH_hydro_sf"/>
</dbReference>
<dbReference type="CDD" id="cd01832">
    <property type="entry name" value="SGNH_hydrolase_like_1"/>
    <property type="match status" value="1"/>
</dbReference>
<dbReference type="InterPro" id="IPR013830">
    <property type="entry name" value="SGNH_hydro"/>
</dbReference>
<dbReference type="Pfam" id="PF13472">
    <property type="entry name" value="Lipase_GDSL_2"/>
    <property type="match status" value="1"/>
</dbReference>
<dbReference type="SUPFAM" id="SSF52266">
    <property type="entry name" value="SGNH hydrolase"/>
    <property type="match status" value="1"/>
</dbReference>
<evidence type="ECO:0000313" key="3">
    <source>
        <dbReference type="Proteomes" id="UP000746690"/>
    </source>
</evidence>
<dbReference type="EMBL" id="JABBHF010000003">
    <property type="protein sequence ID" value="NMH87052.1"/>
    <property type="molecule type" value="Genomic_DNA"/>
</dbReference>
<dbReference type="Gene3D" id="3.40.50.1110">
    <property type="entry name" value="SGNH hydrolase"/>
    <property type="match status" value="1"/>
</dbReference>
<name>A0ABX1RXC2_9FLAO</name>
<evidence type="ECO:0000259" key="1">
    <source>
        <dbReference type="Pfam" id="PF13472"/>
    </source>
</evidence>
<keyword evidence="2" id="KW-0378">Hydrolase</keyword>
<feature type="domain" description="SGNH hydrolase-type esterase" evidence="1">
    <location>
        <begin position="53"/>
        <end position="227"/>
    </location>
</feature>
<dbReference type="PROSITE" id="PS51257">
    <property type="entry name" value="PROKAR_LIPOPROTEIN"/>
    <property type="match status" value="1"/>
</dbReference>